<evidence type="ECO:0000256" key="1">
    <source>
        <dbReference type="SAM" id="Phobius"/>
    </source>
</evidence>
<comment type="caution">
    <text evidence="2">The sequence shown here is derived from an EMBL/GenBank/DDBJ whole genome shotgun (WGS) entry which is preliminary data.</text>
</comment>
<feature type="transmembrane region" description="Helical" evidence="1">
    <location>
        <begin position="34"/>
        <end position="56"/>
    </location>
</feature>
<gene>
    <name evidence="2" type="ORF">FJZ00_04470</name>
</gene>
<keyword evidence="1" id="KW-1133">Transmembrane helix</keyword>
<evidence type="ECO:0000313" key="2">
    <source>
        <dbReference type="EMBL" id="MBM3274381.1"/>
    </source>
</evidence>
<accession>A0A937X6A9</accession>
<dbReference type="AlphaFoldDB" id="A0A937X6A9"/>
<sequence length="151" mass="15859">MGKKFGGGALIAVALFMLVGFLRSGVDPWAPATVLALLVAVVLPAGFGVWLLAGTFGATGRIAARQEEVKLRTLQSEILKLAGRHGDKITAVEVAAELAVEPKAAEAALENMAVRELADVELADSGHLVYSFRRLADLPEAKANAKRVLDA</sequence>
<proteinExistence type="predicted"/>
<reference evidence="2 3" key="1">
    <citation type="submission" date="2019-03" db="EMBL/GenBank/DDBJ databases">
        <title>Lake Tanganyika Metagenome-Assembled Genomes (MAGs).</title>
        <authorList>
            <person name="Tran P."/>
        </authorList>
    </citation>
    <scope>NUCLEOTIDE SEQUENCE [LARGE SCALE GENOMIC DNA]</scope>
    <source>
        <strain evidence="2">K_DeepCast_65m_m2_236</strain>
    </source>
</reference>
<dbReference type="EMBL" id="VGJX01000197">
    <property type="protein sequence ID" value="MBM3274381.1"/>
    <property type="molecule type" value="Genomic_DNA"/>
</dbReference>
<name>A0A937X6A9_9BACT</name>
<dbReference type="Proteomes" id="UP000703893">
    <property type="component" value="Unassembled WGS sequence"/>
</dbReference>
<organism evidence="2 3">
    <name type="scientific">Candidatus Tanganyikabacteria bacterium</name>
    <dbReference type="NCBI Taxonomy" id="2961651"/>
    <lineage>
        <taxon>Bacteria</taxon>
        <taxon>Bacillati</taxon>
        <taxon>Candidatus Sericytochromatia</taxon>
        <taxon>Candidatus Tanganyikabacteria</taxon>
    </lineage>
</organism>
<keyword evidence="1" id="KW-0472">Membrane</keyword>
<keyword evidence="1" id="KW-0812">Transmembrane</keyword>
<protein>
    <submittedName>
        <fullName evidence="2">Uncharacterized protein</fullName>
    </submittedName>
</protein>
<evidence type="ECO:0000313" key="3">
    <source>
        <dbReference type="Proteomes" id="UP000703893"/>
    </source>
</evidence>